<organism evidence="16 17">
    <name type="scientific">Aedes aegypti</name>
    <name type="common">Yellowfever mosquito</name>
    <name type="synonym">Culex aegypti</name>
    <dbReference type="NCBI Taxonomy" id="7159"/>
    <lineage>
        <taxon>Eukaryota</taxon>
        <taxon>Metazoa</taxon>
        <taxon>Ecdysozoa</taxon>
        <taxon>Arthropoda</taxon>
        <taxon>Hexapoda</taxon>
        <taxon>Insecta</taxon>
        <taxon>Pterygota</taxon>
        <taxon>Neoptera</taxon>
        <taxon>Endopterygota</taxon>
        <taxon>Diptera</taxon>
        <taxon>Nematocera</taxon>
        <taxon>Culicoidea</taxon>
        <taxon>Culicidae</taxon>
        <taxon>Culicinae</taxon>
        <taxon>Aedini</taxon>
        <taxon>Aedes</taxon>
        <taxon>Stegomyia</taxon>
    </lineage>
</organism>
<dbReference type="GO" id="GO:0020037">
    <property type="term" value="F:heme binding"/>
    <property type="evidence" value="ECO:0007669"/>
    <property type="project" value="InterPro"/>
</dbReference>
<evidence type="ECO:0000256" key="12">
    <source>
        <dbReference type="ARBA" id="ARBA00023136"/>
    </source>
</evidence>
<name>A0A1S4FKQ4_AEDAE</name>
<keyword evidence="7" id="KW-0256">Endoplasmic reticulum</keyword>
<evidence type="ECO:0000256" key="6">
    <source>
        <dbReference type="ARBA" id="ARBA00022723"/>
    </source>
</evidence>
<dbReference type="PRINTS" id="PR00463">
    <property type="entry name" value="EP450I"/>
</dbReference>
<evidence type="ECO:0000256" key="1">
    <source>
        <dbReference type="ARBA" id="ARBA00001971"/>
    </source>
</evidence>
<dbReference type="PANTHER" id="PTHR24292">
    <property type="entry name" value="CYTOCHROME P450"/>
    <property type="match status" value="1"/>
</dbReference>
<dbReference type="InterPro" id="IPR001128">
    <property type="entry name" value="Cyt_P450"/>
</dbReference>
<feature type="transmembrane region" description="Helical" evidence="15">
    <location>
        <begin position="6"/>
        <end position="25"/>
    </location>
</feature>
<reference evidence="16" key="2">
    <citation type="journal article" date="2007" name="Science">
        <title>Genome sequence of Aedes aegypti, a major arbovirus vector.</title>
        <authorList>
            <person name="Nene V."/>
            <person name="Wortman J.R."/>
            <person name="Lawson D."/>
            <person name="Haas B."/>
            <person name="Kodira C."/>
            <person name="Tu Z.J."/>
            <person name="Loftus B."/>
            <person name="Xi Z."/>
            <person name="Megy K."/>
            <person name="Grabherr M."/>
            <person name="Ren Q."/>
            <person name="Zdobnov E.M."/>
            <person name="Lobo N.F."/>
            <person name="Campbell K.S."/>
            <person name="Brown S.E."/>
            <person name="Bonaldo M.F."/>
            <person name="Zhu J."/>
            <person name="Sinkins S.P."/>
            <person name="Hogenkamp D.G."/>
            <person name="Amedeo P."/>
            <person name="Arensburger P."/>
            <person name="Atkinson P.W."/>
            <person name="Bidwell S."/>
            <person name="Biedler J."/>
            <person name="Birney E."/>
            <person name="Bruggner R.V."/>
            <person name="Costas J."/>
            <person name="Coy M.R."/>
            <person name="Crabtree J."/>
            <person name="Crawford M."/>
            <person name="Debruyn B."/>
            <person name="Decaprio D."/>
            <person name="Eiglmeier K."/>
            <person name="Eisenstadt E."/>
            <person name="El-Dorry H."/>
            <person name="Gelbart W.M."/>
            <person name="Gomes S.L."/>
            <person name="Hammond M."/>
            <person name="Hannick L.I."/>
            <person name="Hogan J.R."/>
            <person name="Holmes M.H."/>
            <person name="Jaffe D."/>
            <person name="Johnston J.S."/>
            <person name="Kennedy R.C."/>
            <person name="Koo H."/>
            <person name="Kravitz S."/>
            <person name="Kriventseva E.V."/>
            <person name="Kulp D."/>
            <person name="Labutti K."/>
            <person name="Lee E."/>
            <person name="Li S."/>
            <person name="Lovin D.D."/>
            <person name="Mao C."/>
            <person name="Mauceli E."/>
            <person name="Menck C.F."/>
            <person name="Miller J.R."/>
            <person name="Montgomery P."/>
            <person name="Mori A."/>
            <person name="Nascimento A.L."/>
            <person name="Naveira H.F."/>
            <person name="Nusbaum C."/>
            <person name="O'leary S."/>
            <person name="Orvis J."/>
            <person name="Pertea M."/>
            <person name="Quesneville H."/>
            <person name="Reidenbach K.R."/>
            <person name="Rogers Y.H."/>
            <person name="Roth C.W."/>
            <person name="Schneider J.R."/>
            <person name="Schatz M."/>
            <person name="Shumway M."/>
            <person name="Stanke M."/>
            <person name="Stinson E.O."/>
            <person name="Tubio J.M."/>
            <person name="Vanzee J.P."/>
            <person name="Verjovski-Almeida S."/>
            <person name="Werner D."/>
            <person name="White O."/>
            <person name="Wyder S."/>
            <person name="Zeng Q."/>
            <person name="Zhao Q."/>
            <person name="Zhao Y."/>
            <person name="Hill C.A."/>
            <person name="Raikhel A.S."/>
            <person name="Soares M.B."/>
            <person name="Knudson D.L."/>
            <person name="Lee N.H."/>
            <person name="Galagan J."/>
            <person name="Salzberg S.L."/>
            <person name="Paulsen I.T."/>
            <person name="Dimopoulos G."/>
            <person name="Collins F.H."/>
            <person name="Birren B."/>
            <person name="Fraser-Liggett C.M."/>
            <person name="Severson D.W."/>
        </authorList>
    </citation>
    <scope>NUCLEOTIDE SEQUENCE [LARGE SCALE GENOMIC DNA]</scope>
    <source>
        <strain evidence="16">Liverpool</strain>
    </source>
</reference>
<dbReference type="GO" id="GO:0005506">
    <property type="term" value="F:iron ion binding"/>
    <property type="evidence" value="ECO:0007669"/>
    <property type="project" value="InterPro"/>
</dbReference>
<evidence type="ECO:0000256" key="13">
    <source>
        <dbReference type="PIRSR" id="PIRSR602401-1"/>
    </source>
</evidence>
<keyword evidence="9 14" id="KW-0560">Oxidoreductase</keyword>
<feature type="binding site" description="axial binding residue" evidence="13">
    <location>
        <position position="451"/>
    </location>
    <ligand>
        <name>heme</name>
        <dbReference type="ChEBI" id="CHEBI:30413"/>
    </ligand>
    <ligandPart>
        <name>Fe</name>
        <dbReference type="ChEBI" id="CHEBI:18248"/>
    </ligandPart>
</feature>
<dbReference type="InterPro" id="IPR017972">
    <property type="entry name" value="Cyt_P450_CS"/>
</dbReference>
<dbReference type="InterPro" id="IPR050476">
    <property type="entry name" value="Insect_CytP450_Detox"/>
</dbReference>
<evidence type="ECO:0000313" key="16">
    <source>
        <dbReference type="EMBL" id="EAT39305.1"/>
    </source>
</evidence>
<keyword evidence="11 14" id="KW-0503">Monooxygenase</keyword>
<reference evidence="16" key="1">
    <citation type="submission" date="2005-10" db="EMBL/GenBank/DDBJ databases">
        <authorList>
            <person name="Loftus B.J."/>
            <person name="Nene V.M."/>
            <person name="Hannick L.I."/>
            <person name="Bidwell S."/>
            <person name="Haas B."/>
            <person name="Amedeo P."/>
            <person name="Orvis J."/>
            <person name="Wortman J.R."/>
            <person name="White O.R."/>
            <person name="Salzberg S."/>
            <person name="Shumway M."/>
            <person name="Koo H."/>
            <person name="Zhao Y."/>
            <person name="Holmes M."/>
            <person name="Miller J."/>
            <person name="Schatz M."/>
            <person name="Pop M."/>
            <person name="Pai G."/>
            <person name="Utterback T."/>
            <person name="Rogers Y.-H."/>
            <person name="Kravitz S."/>
            <person name="Fraser C.M."/>
        </authorList>
    </citation>
    <scope>NUCLEOTIDE SEQUENCE</scope>
    <source>
        <strain evidence="16">Liverpool</strain>
    </source>
</reference>
<keyword evidence="15" id="KW-1133">Transmembrane helix</keyword>
<keyword evidence="12 15" id="KW-0472">Membrane</keyword>
<dbReference type="GO" id="GO:0004497">
    <property type="term" value="F:monooxygenase activity"/>
    <property type="evidence" value="ECO:0007669"/>
    <property type="project" value="UniProtKB-KW"/>
</dbReference>
<proteinExistence type="inferred from homology"/>
<evidence type="ECO:0000256" key="11">
    <source>
        <dbReference type="ARBA" id="ARBA00023033"/>
    </source>
</evidence>
<dbReference type="GO" id="GO:0016705">
    <property type="term" value="F:oxidoreductase activity, acting on paired donors, with incorporation or reduction of molecular oxygen"/>
    <property type="evidence" value="ECO:0007669"/>
    <property type="project" value="InterPro"/>
</dbReference>
<dbReference type="Gene3D" id="1.10.630.10">
    <property type="entry name" value="Cytochrome P450"/>
    <property type="match status" value="1"/>
</dbReference>
<dbReference type="PRINTS" id="PR00385">
    <property type="entry name" value="P450"/>
</dbReference>
<comment type="cofactor">
    <cofactor evidence="1 13">
        <name>heme</name>
        <dbReference type="ChEBI" id="CHEBI:30413"/>
    </cofactor>
</comment>
<evidence type="ECO:0000256" key="8">
    <source>
        <dbReference type="ARBA" id="ARBA00022848"/>
    </source>
</evidence>
<evidence type="ECO:0000256" key="9">
    <source>
        <dbReference type="ARBA" id="ARBA00023002"/>
    </source>
</evidence>
<keyword evidence="6 13" id="KW-0479">Metal-binding</keyword>
<dbReference type="SUPFAM" id="SSF48264">
    <property type="entry name" value="Cytochrome P450"/>
    <property type="match status" value="1"/>
</dbReference>
<dbReference type="OrthoDB" id="2789670at2759"/>
<evidence type="ECO:0000256" key="7">
    <source>
        <dbReference type="ARBA" id="ARBA00022824"/>
    </source>
</evidence>
<accession>A0A1S4FKQ4</accession>
<reference evidence="16" key="3">
    <citation type="submission" date="2012-09" db="EMBL/GenBank/DDBJ databases">
        <authorList>
            <consortium name="VectorBase"/>
        </authorList>
    </citation>
    <scope>NUCLEOTIDE SEQUENCE</scope>
    <source>
        <strain evidence="16">Liverpool</strain>
    </source>
</reference>
<evidence type="ECO:0000313" key="17">
    <source>
        <dbReference type="Proteomes" id="UP000682892"/>
    </source>
</evidence>
<dbReference type="FunFam" id="1.10.630.10:FF:000042">
    <property type="entry name" value="Cytochrome P450"/>
    <property type="match status" value="1"/>
</dbReference>
<dbReference type="GO" id="GO:0005789">
    <property type="term" value="C:endoplasmic reticulum membrane"/>
    <property type="evidence" value="ECO:0007669"/>
    <property type="project" value="UniProtKB-SubCell"/>
</dbReference>
<dbReference type="CDD" id="cd11056">
    <property type="entry name" value="CYP6-like"/>
    <property type="match status" value="1"/>
</dbReference>
<dbReference type="Proteomes" id="UP000682892">
    <property type="component" value="Unassembled WGS sequence"/>
</dbReference>
<sequence length="508" mass="58090">MLFLAFAIFVLFAIIQIVYHFRYWMRRGVPQLRPSFPFGDFGEFFRQKHGIPMTYANIYARTRHLPYVGIYLSMRPVLFVNDPQMVKDILSRDFEHFHDRGLHVNEETDPLSGNLFSLGGVKWKNMRAKLTPTFTSGCLKGMLAILIDKATVLQKQFAKEIATHNTIEVKDLFARYTTDVIASVAYGIDNDSINNDHDLFRQMGIKVFQQDFKTSLRLALTFFIPKIKALLGFSLVAKDVEDFMINLVSKTIEHRERNGIQRKDMMQLMLQLRNSGSVSINDQQWNLDSSATVKNLTINQVAAQVFVFFVAGYETSSTLMSFCVWELARNPEIQVKVHQEIDSVLSNYGGALTYEAFADMKYLECCMEETLRKHPPVSFLNRECTKTYRIPETDVIIDKGTAVVVSLLGMHRDPQHFTQPTEFKPERFSSDEQSNESNKAYFPFGGGPRLCIGMRLGMLQAKVALVTLLAKFEFSLGKEHVKDMELPLKANTLLLVPQDGIQLVVKKR</sequence>
<keyword evidence="15" id="KW-0812">Transmembrane</keyword>
<evidence type="ECO:0000256" key="10">
    <source>
        <dbReference type="ARBA" id="ARBA00023004"/>
    </source>
</evidence>
<dbReference type="PANTHER" id="PTHR24292:SF100">
    <property type="entry name" value="CYTOCHROME P450 6A16, ISOFORM B-RELATED"/>
    <property type="match status" value="1"/>
</dbReference>
<comment type="similarity">
    <text evidence="4 14">Belongs to the cytochrome P450 family.</text>
</comment>
<evidence type="ECO:0000256" key="5">
    <source>
        <dbReference type="ARBA" id="ARBA00022617"/>
    </source>
</evidence>
<dbReference type="InterPro" id="IPR036396">
    <property type="entry name" value="Cyt_P450_sf"/>
</dbReference>
<protein>
    <submittedName>
        <fullName evidence="16">AAEL008889-PA</fullName>
    </submittedName>
</protein>
<dbReference type="HOGENOM" id="CLU_001570_5_2_1"/>
<keyword evidence="8" id="KW-0492">Microsome</keyword>
<keyword evidence="10 13" id="KW-0408">Iron</keyword>
<evidence type="ECO:0000256" key="4">
    <source>
        <dbReference type="ARBA" id="ARBA00010617"/>
    </source>
</evidence>
<comment type="subcellular location">
    <subcellularLocation>
        <location evidence="3">Endoplasmic reticulum membrane</location>
        <topology evidence="3">Peripheral membrane protein</topology>
    </subcellularLocation>
    <subcellularLocation>
        <location evidence="2">Microsome membrane</location>
        <topology evidence="2">Peripheral membrane protein</topology>
    </subcellularLocation>
</comment>
<keyword evidence="5 13" id="KW-0349">Heme</keyword>
<dbReference type="InterPro" id="IPR002401">
    <property type="entry name" value="Cyt_P450_E_grp-I"/>
</dbReference>
<gene>
    <name evidence="16" type="primary">CYP6AL1</name>
    <name evidence="16" type="ORF">AaeL_AAEL008889</name>
</gene>
<dbReference type="EMBL" id="CH477539">
    <property type="protein sequence ID" value="EAT39305.1"/>
    <property type="molecule type" value="Genomic_DNA"/>
</dbReference>
<dbReference type="OMA" id="DRGLHVN"/>
<dbReference type="GeneID" id="5571193"/>
<evidence type="ECO:0000256" key="14">
    <source>
        <dbReference type="RuleBase" id="RU000461"/>
    </source>
</evidence>
<evidence type="ECO:0000256" key="3">
    <source>
        <dbReference type="ARBA" id="ARBA00004406"/>
    </source>
</evidence>
<dbReference type="PROSITE" id="PS00086">
    <property type="entry name" value="CYTOCHROME_P450"/>
    <property type="match status" value="1"/>
</dbReference>
<dbReference type="KEGG" id="aag:5571193"/>
<dbReference type="AlphaFoldDB" id="A0A1S4FKQ4"/>
<evidence type="ECO:0000256" key="15">
    <source>
        <dbReference type="SAM" id="Phobius"/>
    </source>
</evidence>
<dbReference type="Pfam" id="PF00067">
    <property type="entry name" value="p450"/>
    <property type="match status" value="1"/>
</dbReference>
<evidence type="ECO:0000256" key="2">
    <source>
        <dbReference type="ARBA" id="ARBA00004174"/>
    </source>
</evidence>